<dbReference type="UniPathway" id="UPA01057">
    <property type="reaction ID" value="UER00900"/>
</dbReference>
<dbReference type="Gene3D" id="3.40.50.1820">
    <property type="entry name" value="alpha/beta hydrolase"/>
    <property type="match status" value="1"/>
</dbReference>
<protein>
    <recommendedName>
        <fullName evidence="3">Putative 2-succinyl-6-hydroxy-2,4-cyclohexadiene-1-carboxylate synthase</fullName>
        <shortName evidence="3">SHCHC synthase</shortName>
        <ecNumber evidence="3">4.2.99.20</ecNumber>
    </recommendedName>
</protein>
<gene>
    <name evidence="3" type="primary">menH</name>
    <name evidence="5" type="ordered locus">Cpar_0358</name>
</gene>
<comment type="pathway">
    <text evidence="3">Quinol/quinone metabolism; menaquinone biosynthesis.</text>
</comment>
<reference evidence="5" key="1">
    <citation type="submission" date="2008-06" db="EMBL/GenBank/DDBJ databases">
        <title>Complete sequence of Chlorobaculum parvum NCIB 8327.</title>
        <authorList>
            <consortium name="US DOE Joint Genome Institute"/>
            <person name="Lucas S."/>
            <person name="Copeland A."/>
            <person name="Lapidus A."/>
            <person name="Glavina del Rio T."/>
            <person name="Dalin E."/>
            <person name="Tice H."/>
            <person name="Bruce D."/>
            <person name="Goodwin L."/>
            <person name="Pitluck S."/>
            <person name="Schmutz J."/>
            <person name="Larimer F."/>
            <person name="Land M."/>
            <person name="Hauser L."/>
            <person name="Kyrpides N."/>
            <person name="Mikhailova N."/>
            <person name="Zhao F."/>
            <person name="Li T."/>
            <person name="Liu Z."/>
            <person name="Overmann J."/>
            <person name="Bryant D.A."/>
            <person name="Richardson P."/>
        </authorList>
    </citation>
    <scope>NUCLEOTIDE SEQUENCE [LARGE SCALE GENOMIC DNA]</scope>
    <source>
        <strain evidence="5">NCIB 8327</strain>
    </source>
</reference>
<comment type="similarity">
    <text evidence="3">Belongs to the AB hydrolase superfamily. MenH family.</text>
</comment>
<dbReference type="RefSeq" id="WP_012501615.1">
    <property type="nucleotide sequence ID" value="NC_011027.1"/>
</dbReference>
<evidence type="ECO:0000313" key="5">
    <source>
        <dbReference type="EMBL" id="ACF10782.1"/>
    </source>
</evidence>
<organism evidence="5 6">
    <name type="scientific">Chlorobaculum parvum (strain DSM 263 / NCIMB 8327)</name>
    <name type="common">Chlorobium vibrioforme subsp. thiosulfatophilum</name>
    <dbReference type="NCBI Taxonomy" id="517417"/>
    <lineage>
        <taxon>Bacteria</taxon>
        <taxon>Pseudomonadati</taxon>
        <taxon>Chlorobiota</taxon>
        <taxon>Chlorobiia</taxon>
        <taxon>Chlorobiales</taxon>
        <taxon>Chlorobiaceae</taxon>
        <taxon>Chlorobaculum</taxon>
    </lineage>
</organism>
<evidence type="ECO:0000256" key="3">
    <source>
        <dbReference type="HAMAP-Rule" id="MF_01660"/>
    </source>
</evidence>
<dbReference type="UniPathway" id="UPA00079"/>
<evidence type="ECO:0000313" key="6">
    <source>
        <dbReference type="Proteomes" id="UP000008811"/>
    </source>
</evidence>
<comment type="pathway">
    <text evidence="3">Quinol/quinone metabolism; 1,4-dihydroxy-2-naphthoate biosynthesis; 1,4-dihydroxy-2-naphthoate from chorismate: step 3/7.</text>
</comment>
<dbReference type="HAMAP" id="MF_01660">
    <property type="entry name" value="MenH"/>
    <property type="match status" value="1"/>
</dbReference>
<dbReference type="InterPro" id="IPR022485">
    <property type="entry name" value="SHCHC_synthase_MenH"/>
</dbReference>
<dbReference type="STRING" id="517417.Cpar_0358"/>
<dbReference type="InterPro" id="IPR000073">
    <property type="entry name" value="AB_hydrolase_1"/>
</dbReference>
<dbReference type="GO" id="GO:0016787">
    <property type="term" value="F:hydrolase activity"/>
    <property type="evidence" value="ECO:0007669"/>
    <property type="project" value="UniProtKB-KW"/>
</dbReference>
<comment type="catalytic activity">
    <reaction evidence="3">
        <text>5-enolpyruvoyl-6-hydroxy-2-succinyl-cyclohex-3-ene-1-carboxylate = (1R,6R)-6-hydroxy-2-succinyl-cyclohexa-2,4-diene-1-carboxylate + pyruvate</text>
        <dbReference type="Rhea" id="RHEA:25597"/>
        <dbReference type="ChEBI" id="CHEBI:15361"/>
        <dbReference type="ChEBI" id="CHEBI:58689"/>
        <dbReference type="ChEBI" id="CHEBI:58818"/>
        <dbReference type="EC" id="4.2.99.20"/>
    </reaction>
</comment>
<dbReference type="ESTHER" id="chlp8-b3qkz4">
    <property type="family name" value="MenH_SHCHC"/>
</dbReference>
<dbReference type="OrthoDB" id="252464at2"/>
<dbReference type="NCBIfam" id="TIGR03695">
    <property type="entry name" value="menH_SHCHC"/>
    <property type="match status" value="1"/>
</dbReference>
<sequence length="276" mass="30555">MPNIPLHLTTVGNPSLPKIVFLHGFLGSGSDWLSFARKLEDRFCSILVDLPGHGETGIPADGDPELFFMQTVEALAGEIRQLSAGPCVLVGYSMGGRIGLALTLRYPELFSKAVIVSSSPGLRTEEEHAARRKSDEGIARKIERNFEGFIQFWYDQPLFATLKSHDLFHEVEAQRKQGSPENLACALRLLGTGNQPSFWDELPGNLLPMLFCVGEKDAKYVEIGKQMVELCPQSSLELFEHCGHTLHIEEPERFLASVSGLSKSKTEISLTKEFVP</sequence>
<dbReference type="GO" id="GO:0009234">
    <property type="term" value="P:menaquinone biosynthetic process"/>
    <property type="evidence" value="ECO:0007669"/>
    <property type="project" value="UniProtKB-UniRule"/>
</dbReference>
<dbReference type="Pfam" id="PF00561">
    <property type="entry name" value="Abhydrolase_1"/>
    <property type="match status" value="1"/>
</dbReference>
<dbReference type="PANTHER" id="PTHR42916:SF1">
    <property type="entry name" value="PROTEIN PHYLLO, CHLOROPLASTIC"/>
    <property type="match status" value="1"/>
</dbReference>
<dbReference type="InterPro" id="IPR029058">
    <property type="entry name" value="AB_hydrolase_fold"/>
</dbReference>
<keyword evidence="2 3" id="KW-0456">Lyase</keyword>
<comment type="function">
    <text evidence="3">Catalyzes a proton abstraction reaction that results in 2,5-elimination of pyruvate from 2-succinyl-5-enolpyruvyl-6-hydroxy-3-cyclohexene-1-carboxylate (SEPHCHC) and the formation of 2-succinyl-6-hydroxy-2,4-cyclohexadiene-1-carboxylate (SHCHC).</text>
</comment>
<keyword evidence="6" id="KW-1185">Reference proteome</keyword>
<dbReference type="eggNOG" id="COG0596">
    <property type="taxonomic scope" value="Bacteria"/>
</dbReference>
<evidence type="ECO:0000256" key="1">
    <source>
        <dbReference type="ARBA" id="ARBA00022428"/>
    </source>
</evidence>
<dbReference type="AlphaFoldDB" id="B3QKZ4"/>
<accession>B3QKZ4</accession>
<dbReference type="GO" id="GO:0070205">
    <property type="term" value="F:2-succinyl-6-hydroxy-2,4-cyclohexadiene-1-carboxylate synthase activity"/>
    <property type="evidence" value="ECO:0007669"/>
    <property type="project" value="UniProtKB-UniRule"/>
</dbReference>
<dbReference type="HOGENOM" id="CLU_020336_38_2_10"/>
<dbReference type="EC" id="4.2.99.20" evidence="3"/>
<keyword evidence="1 3" id="KW-0474">Menaquinone biosynthesis</keyword>
<dbReference type="Proteomes" id="UP000008811">
    <property type="component" value="Chromosome"/>
</dbReference>
<feature type="domain" description="AB hydrolase-1" evidence="4">
    <location>
        <begin position="19"/>
        <end position="251"/>
    </location>
</feature>
<name>B3QKZ4_CHLP8</name>
<dbReference type="KEGG" id="cpc:Cpar_0358"/>
<dbReference type="PANTHER" id="PTHR42916">
    <property type="entry name" value="2-SUCCINYL-5-ENOLPYRUVYL-6-HYDROXY-3-CYCLOHEXENE-1-CARBOXYLATE SYNTHASE"/>
    <property type="match status" value="1"/>
</dbReference>
<dbReference type="SUPFAM" id="SSF53474">
    <property type="entry name" value="alpha/beta-Hydrolases"/>
    <property type="match status" value="1"/>
</dbReference>
<keyword evidence="5" id="KW-0378">Hydrolase</keyword>
<evidence type="ECO:0000259" key="4">
    <source>
        <dbReference type="Pfam" id="PF00561"/>
    </source>
</evidence>
<proteinExistence type="inferred from homology"/>
<dbReference type="EMBL" id="CP001099">
    <property type="protein sequence ID" value="ACF10782.1"/>
    <property type="molecule type" value="Genomic_DNA"/>
</dbReference>
<dbReference type="PRINTS" id="PR00111">
    <property type="entry name" value="ABHYDROLASE"/>
</dbReference>
<comment type="subunit">
    <text evidence="3">Monomer.</text>
</comment>
<evidence type="ECO:0000256" key="2">
    <source>
        <dbReference type="ARBA" id="ARBA00023239"/>
    </source>
</evidence>